<evidence type="ECO:0000256" key="3">
    <source>
        <dbReference type="ARBA" id="ARBA00010790"/>
    </source>
</evidence>
<dbReference type="PIRSF" id="PIRSF000137">
    <property type="entry name" value="Alcohol_oxidase"/>
    <property type="match status" value="1"/>
</dbReference>
<evidence type="ECO:0000256" key="7">
    <source>
        <dbReference type="ARBA" id="ARBA00022630"/>
    </source>
</evidence>
<name>A0AAD5VIG6_9AGAR</name>
<evidence type="ECO:0000256" key="5">
    <source>
        <dbReference type="ARBA" id="ARBA00013177"/>
    </source>
</evidence>
<feature type="domain" description="Glucose-methanol-choline oxidoreductase N-terminal" evidence="21">
    <location>
        <begin position="89"/>
        <end position="112"/>
    </location>
</feature>
<evidence type="ECO:0000259" key="21">
    <source>
        <dbReference type="PROSITE" id="PS00623"/>
    </source>
</evidence>
<comment type="similarity">
    <text evidence="3 20">Belongs to the GMC oxidoreductase family.</text>
</comment>
<comment type="subunit">
    <text evidence="4">Monomer.</text>
</comment>
<dbReference type="Gene3D" id="3.50.50.60">
    <property type="entry name" value="FAD/NAD(P)-binding domain"/>
    <property type="match status" value="1"/>
</dbReference>
<keyword evidence="10" id="KW-0560">Oxidoreductase</keyword>
<sequence length="610" mass="66929">MPLIELKEFASRSYDYVIVGGGTAGLALAARLTEDMAISVLVLEAGVETLNDPRISHFGQTFGQKEYDWCATTIPQVNANSTVFSWPRGRMIGGSSGVNFFAWNKPAREDIDAWEQLGNEGWNWERVNKYIQKAITFTPPTFSEAEHVRRETPNFIKESWAKGPIGNGPIQISYPPLRIDLDIQSQKAFQEMGLSFATAPLDGNPNGIVIGPATIDPMTLQRSFAGNAYWKPNSERSNLSLLTNAVVHRFASTEVEGELLITGVEFSHKDSIGGEILTVKALKEILLCAGTLMTPKILELSGIGRPIILQEAGIPVNLALEGVGENVQDHIQASVVIELKDDVLDETYDVLRNPREAEKHRALFAQGQGLHTMGVQSFIYTPLSSLTGNAQDIIAGGLENLQLGMASGKYSEALMEQYNIAFTKLEKVPSCEIVAFPGWTRGKNMPVAGKKYYTLVAALNGLFSRGTIHVKTSDPTVPGAIDPHYFEEDIDLKMLREMVKFCRRMARAEAFKPYFGETPQELSPGPDIVTDEELEEYLRSYCGTIFHPIGSASMLPREKGGVVDTKLKVYGTKNLRVVDLSIVPLHVGSHPQSLAYGIGEIAADIIKGLV</sequence>
<organism evidence="23 24">
    <name type="scientific">Leucocoprinus birnbaumii</name>
    <dbReference type="NCBI Taxonomy" id="56174"/>
    <lineage>
        <taxon>Eukaryota</taxon>
        <taxon>Fungi</taxon>
        <taxon>Dikarya</taxon>
        <taxon>Basidiomycota</taxon>
        <taxon>Agaricomycotina</taxon>
        <taxon>Agaricomycetes</taxon>
        <taxon>Agaricomycetidae</taxon>
        <taxon>Agaricales</taxon>
        <taxon>Agaricineae</taxon>
        <taxon>Agaricaceae</taxon>
        <taxon>Leucocoprinus</taxon>
    </lineage>
</organism>
<dbReference type="PANTHER" id="PTHR11552:SF201">
    <property type="entry name" value="GLUCOSE-METHANOL-CHOLINE OXIDOREDUCTASE N-TERMINAL DOMAIN-CONTAINING PROTEIN"/>
    <property type="match status" value="1"/>
</dbReference>
<evidence type="ECO:0000256" key="18">
    <source>
        <dbReference type="PIRSR" id="PIRSR000137-1"/>
    </source>
</evidence>
<accession>A0AAD5VIG6</accession>
<evidence type="ECO:0000256" key="6">
    <source>
        <dbReference type="ARBA" id="ARBA00022525"/>
    </source>
</evidence>
<keyword evidence="7 20" id="KW-0285">Flavoprotein</keyword>
<dbReference type="Proteomes" id="UP001213000">
    <property type="component" value="Unassembled WGS sequence"/>
</dbReference>
<dbReference type="Pfam" id="PF00732">
    <property type="entry name" value="GMC_oxred_N"/>
    <property type="match status" value="1"/>
</dbReference>
<evidence type="ECO:0000256" key="14">
    <source>
        <dbReference type="ARBA" id="ARBA00034010"/>
    </source>
</evidence>
<dbReference type="PROSITE" id="PS00624">
    <property type="entry name" value="GMC_OXRED_2"/>
    <property type="match status" value="1"/>
</dbReference>
<evidence type="ECO:0000256" key="20">
    <source>
        <dbReference type="RuleBase" id="RU003968"/>
    </source>
</evidence>
<evidence type="ECO:0000313" key="24">
    <source>
        <dbReference type="Proteomes" id="UP001213000"/>
    </source>
</evidence>
<evidence type="ECO:0000256" key="8">
    <source>
        <dbReference type="ARBA" id="ARBA00022729"/>
    </source>
</evidence>
<dbReference type="Pfam" id="PF05199">
    <property type="entry name" value="GMC_oxred_C"/>
    <property type="match status" value="1"/>
</dbReference>
<evidence type="ECO:0000256" key="9">
    <source>
        <dbReference type="ARBA" id="ARBA00022827"/>
    </source>
</evidence>
<keyword evidence="24" id="KW-1185">Reference proteome</keyword>
<evidence type="ECO:0000256" key="10">
    <source>
        <dbReference type="ARBA" id="ARBA00023002"/>
    </source>
</evidence>
<evidence type="ECO:0000256" key="1">
    <source>
        <dbReference type="ARBA" id="ARBA00001974"/>
    </source>
</evidence>
<evidence type="ECO:0000256" key="2">
    <source>
        <dbReference type="ARBA" id="ARBA00004613"/>
    </source>
</evidence>
<evidence type="ECO:0000256" key="17">
    <source>
        <dbReference type="ARBA" id="ARBA00034059"/>
    </source>
</evidence>
<dbReference type="EC" id="1.1.99.29" evidence="5"/>
<dbReference type="EMBL" id="JANIEX010001094">
    <property type="protein sequence ID" value="KAJ3560869.1"/>
    <property type="molecule type" value="Genomic_DNA"/>
</dbReference>
<keyword evidence="9 19" id="KW-0274">FAD</keyword>
<evidence type="ECO:0000256" key="13">
    <source>
        <dbReference type="ARBA" id="ARBA00033986"/>
    </source>
</evidence>
<dbReference type="GO" id="GO:0033718">
    <property type="term" value="F:pyranose dehydrogenase (acceptor) activity"/>
    <property type="evidence" value="ECO:0007669"/>
    <property type="project" value="UniProtKB-EC"/>
</dbReference>
<evidence type="ECO:0000256" key="15">
    <source>
        <dbReference type="ARBA" id="ARBA00034029"/>
    </source>
</evidence>
<proteinExistence type="inferred from homology"/>
<dbReference type="AlphaFoldDB" id="A0AAD5VIG6"/>
<dbReference type="SUPFAM" id="SSF54373">
    <property type="entry name" value="FAD-linked reductases, C-terminal domain"/>
    <property type="match status" value="1"/>
</dbReference>
<keyword evidence="11" id="KW-0325">Glycoprotein</keyword>
<evidence type="ECO:0000259" key="22">
    <source>
        <dbReference type="PROSITE" id="PS00624"/>
    </source>
</evidence>
<protein>
    <recommendedName>
        <fullName evidence="5">pyranose dehydrogenase (acceptor)</fullName>
        <ecNumber evidence="5">1.1.99.29</ecNumber>
    </recommendedName>
</protein>
<comment type="catalytic activity">
    <reaction evidence="15">
        <text>pyranose + acceptor = pyranos-3-ulose + reduced acceptor.</text>
        <dbReference type="EC" id="1.1.99.29"/>
    </reaction>
</comment>
<dbReference type="PANTHER" id="PTHR11552">
    <property type="entry name" value="GLUCOSE-METHANOL-CHOLINE GMC OXIDOREDUCTASE"/>
    <property type="match status" value="1"/>
</dbReference>
<dbReference type="InterPro" id="IPR007867">
    <property type="entry name" value="GMC_OxRtase_C"/>
</dbReference>
<keyword evidence="8" id="KW-0732">Signal</keyword>
<evidence type="ECO:0000256" key="4">
    <source>
        <dbReference type="ARBA" id="ARBA00011245"/>
    </source>
</evidence>
<evidence type="ECO:0000256" key="19">
    <source>
        <dbReference type="PIRSR" id="PIRSR000137-2"/>
    </source>
</evidence>
<comment type="catalytic activity">
    <reaction evidence="14">
        <text>pyranose + acceptor = pyranos-2,3-diulose + reduced acceptor.</text>
        <dbReference type="EC" id="1.1.99.29"/>
    </reaction>
</comment>
<evidence type="ECO:0000256" key="16">
    <source>
        <dbReference type="ARBA" id="ARBA00034050"/>
    </source>
</evidence>
<comment type="cofactor">
    <cofactor evidence="1 19">
        <name>FAD</name>
        <dbReference type="ChEBI" id="CHEBI:57692"/>
    </cofactor>
</comment>
<comment type="catalytic activity">
    <reaction evidence="17">
        <text>a pyranoside + acceptor = a pyranosid-3,4-diulose + reduced acceptor.</text>
        <dbReference type="EC" id="1.1.99.29"/>
    </reaction>
</comment>
<feature type="active site" description="Proton donor" evidence="18">
    <location>
        <position position="547"/>
    </location>
</feature>
<dbReference type="PROSITE" id="PS00623">
    <property type="entry name" value="GMC_OXRED_1"/>
    <property type="match status" value="1"/>
</dbReference>
<feature type="binding site" evidence="19">
    <location>
        <position position="247"/>
    </location>
    <ligand>
        <name>FAD</name>
        <dbReference type="ChEBI" id="CHEBI:57692"/>
    </ligand>
</feature>
<dbReference type="SUPFAM" id="SSF51905">
    <property type="entry name" value="FAD/NAD(P)-binding domain"/>
    <property type="match status" value="1"/>
</dbReference>
<evidence type="ECO:0000313" key="23">
    <source>
        <dbReference type="EMBL" id="KAJ3560869.1"/>
    </source>
</evidence>
<dbReference type="InterPro" id="IPR036188">
    <property type="entry name" value="FAD/NAD-bd_sf"/>
</dbReference>
<reference evidence="23" key="1">
    <citation type="submission" date="2022-07" db="EMBL/GenBank/DDBJ databases">
        <title>Genome Sequence of Leucocoprinus birnbaumii.</title>
        <authorList>
            <person name="Buettner E."/>
        </authorList>
    </citation>
    <scope>NUCLEOTIDE SEQUENCE</scope>
    <source>
        <strain evidence="23">VT141</strain>
    </source>
</reference>
<comment type="function">
    <text evidence="12">Catalyzes the single-oxidation or sequential double oxidation reaction of carbohydrates primarily at carbon-2 and/or carbon-3 with the concomitant reduction of the flavin. The enzyme exhibits a broad sugar substrate specificity, oxidizing different aldopyranoses to the corresponding C-1, C-2, C-3 or C-1,2, C-2,3 and C-3,4 (di)dehydro sugars with substrate-specific regioselectivity. Accepts only a narrow range of electron acceptors such as substituted benzoquinones and complexed metal ions and reacts extremely slowly with O(2) as acceptor. May play a role in the natural recycling of plant matter by oxidizing all major monosaccharides in lignocellulose and by reducing quinone compounds or reactive radical species generated during lignin depolymerization.</text>
</comment>
<comment type="subcellular location">
    <subcellularLocation>
        <location evidence="2">Secreted</location>
    </subcellularLocation>
</comment>
<comment type="catalytic activity">
    <reaction evidence="13">
        <text>pyranose + acceptor = pyranos-2-ulose + reduced acceptor.</text>
        <dbReference type="EC" id="1.1.99.29"/>
    </reaction>
</comment>
<gene>
    <name evidence="23" type="ORF">NP233_g10553</name>
</gene>
<evidence type="ECO:0000256" key="12">
    <source>
        <dbReference type="ARBA" id="ARBA00024699"/>
    </source>
</evidence>
<dbReference type="Gene3D" id="3.30.560.10">
    <property type="entry name" value="Glucose Oxidase, domain 3"/>
    <property type="match status" value="1"/>
</dbReference>
<dbReference type="GO" id="GO:0050660">
    <property type="term" value="F:flavin adenine dinucleotide binding"/>
    <property type="evidence" value="ECO:0007669"/>
    <property type="project" value="InterPro"/>
</dbReference>
<keyword evidence="6" id="KW-0964">Secreted</keyword>
<dbReference type="InterPro" id="IPR000172">
    <property type="entry name" value="GMC_OxRdtase_N"/>
</dbReference>
<feature type="domain" description="Glucose-methanol-choline oxidoreductase N-terminal" evidence="22">
    <location>
        <begin position="290"/>
        <end position="304"/>
    </location>
</feature>
<feature type="active site" description="Proton acceptor" evidence="18">
    <location>
        <position position="590"/>
    </location>
</feature>
<feature type="binding site" evidence="19">
    <location>
        <begin position="591"/>
        <end position="592"/>
    </location>
    <ligand>
        <name>FAD</name>
        <dbReference type="ChEBI" id="CHEBI:57692"/>
    </ligand>
</feature>
<evidence type="ECO:0000256" key="11">
    <source>
        <dbReference type="ARBA" id="ARBA00023180"/>
    </source>
</evidence>
<dbReference type="InterPro" id="IPR012132">
    <property type="entry name" value="GMC_OxRdtase"/>
</dbReference>
<dbReference type="GO" id="GO:0005576">
    <property type="term" value="C:extracellular region"/>
    <property type="evidence" value="ECO:0007669"/>
    <property type="project" value="UniProtKB-SubCell"/>
</dbReference>
<comment type="caution">
    <text evidence="23">The sequence shown here is derived from an EMBL/GenBank/DDBJ whole genome shotgun (WGS) entry which is preliminary data.</text>
</comment>
<comment type="catalytic activity">
    <reaction evidence="16">
        <text>a pyranoside + acceptor = a pyranosid-3-ulose + reduced acceptor.</text>
        <dbReference type="EC" id="1.1.99.29"/>
    </reaction>
</comment>